<proteinExistence type="inferred from homology"/>
<name>A0AAU7AY71_9ACTN</name>
<dbReference type="Gene3D" id="3.40.50.720">
    <property type="entry name" value="NAD(P)-binding Rossmann-like Domain"/>
    <property type="match status" value="1"/>
</dbReference>
<dbReference type="RefSeq" id="WP_354697790.1">
    <property type="nucleotide sequence ID" value="NZ_CP114014.1"/>
</dbReference>
<gene>
    <name evidence="6" type="primary">fadB_3</name>
    <name evidence="6" type="ORF">DSM112329_03433</name>
</gene>
<dbReference type="EMBL" id="CP114014">
    <property type="protein sequence ID" value="XAY06559.1"/>
    <property type="molecule type" value="Genomic_DNA"/>
</dbReference>
<protein>
    <submittedName>
        <fullName evidence="6">Fatty acid oxidation complex subunit alpha</fullName>
        <ecNumber evidence="6">5.3.3.8</ecNumber>
    </submittedName>
</protein>
<dbReference type="Gene3D" id="1.10.1040.10">
    <property type="entry name" value="N-(1-d-carboxylethyl)-l-norvaline Dehydrogenase, domain 2"/>
    <property type="match status" value="2"/>
</dbReference>
<organism evidence="6">
    <name type="scientific">Paraconexibacter sp. AEG42_29</name>
    <dbReference type="NCBI Taxonomy" id="2997339"/>
    <lineage>
        <taxon>Bacteria</taxon>
        <taxon>Bacillati</taxon>
        <taxon>Actinomycetota</taxon>
        <taxon>Thermoleophilia</taxon>
        <taxon>Solirubrobacterales</taxon>
        <taxon>Paraconexibacteraceae</taxon>
        <taxon>Paraconexibacter</taxon>
    </lineage>
</organism>
<dbReference type="InterPro" id="IPR006108">
    <property type="entry name" value="3HC_DH_C"/>
</dbReference>
<feature type="domain" description="3-hydroxyacyl-CoA dehydrogenase NAD binding" evidence="5">
    <location>
        <begin position="9"/>
        <end position="184"/>
    </location>
</feature>
<dbReference type="KEGG" id="parq:DSM112329_03433"/>
<dbReference type="GO" id="GO:0008691">
    <property type="term" value="F:3-hydroxybutyryl-CoA dehydrogenase activity"/>
    <property type="evidence" value="ECO:0007669"/>
    <property type="project" value="TreeGrafter"/>
</dbReference>
<dbReference type="Pfam" id="PF00725">
    <property type="entry name" value="3HCDH"/>
    <property type="match status" value="2"/>
</dbReference>
<comment type="similarity">
    <text evidence="2">Belongs to the 3-hydroxyacyl-CoA dehydrogenase family.</text>
</comment>
<feature type="domain" description="3-hydroxyacyl-CoA dehydrogenase C-terminal" evidence="4">
    <location>
        <begin position="433"/>
        <end position="530"/>
    </location>
</feature>
<comment type="pathway">
    <text evidence="1">Lipid metabolism; butanoate metabolism.</text>
</comment>
<dbReference type="PANTHER" id="PTHR48075:SF5">
    <property type="entry name" value="3-HYDROXYBUTYRYL-COA DEHYDROGENASE"/>
    <property type="match status" value="1"/>
</dbReference>
<dbReference type="InterPro" id="IPR036291">
    <property type="entry name" value="NAD(P)-bd_dom_sf"/>
</dbReference>
<reference evidence="6" key="1">
    <citation type="submission" date="2022-12" db="EMBL/GenBank/DDBJ databases">
        <title>Paraconexibacter alkalitolerans sp. nov. and Baekduia alba sp. nov., isolated from soil and emended description of the genera Paraconexibacter (Chun et al., 2020) and Baekduia (An et al., 2020).</title>
        <authorList>
            <person name="Vieira S."/>
            <person name="Huber K.J."/>
            <person name="Geppert A."/>
            <person name="Wolf J."/>
            <person name="Neumann-Schaal M."/>
            <person name="Muesken M."/>
            <person name="Overmann J."/>
        </authorList>
    </citation>
    <scope>NUCLEOTIDE SEQUENCE</scope>
    <source>
        <strain evidence="6">AEG42_29</strain>
    </source>
</reference>
<dbReference type="GO" id="GO:0070403">
    <property type="term" value="F:NAD+ binding"/>
    <property type="evidence" value="ECO:0007669"/>
    <property type="project" value="InterPro"/>
</dbReference>
<feature type="domain" description="3-hydroxyacyl-CoA dehydrogenase C-terminal" evidence="4">
    <location>
        <begin position="187"/>
        <end position="283"/>
    </location>
</feature>
<dbReference type="InterPro" id="IPR006176">
    <property type="entry name" value="3-OHacyl-CoA_DH_NAD-bd"/>
</dbReference>
<evidence type="ECO:0000313" key="6">
    <source>
        <dbReference type="EMBL" id="XAY06559.1"/>
    </source>
</evidence>
<keyword evidence="6" id="KW-0413">Isomerase</keyword>
<evidence type="ECO:0000256" key="3">
    <source>
        <dbReference type="ARBA" id="ARBA00023002"/>
    </source>
</evidence>
<dbReference type="GO" id="GO:0004165">
    <property type="term" value="F:delta(3)-delta(2)-enoyl-CoA isomerase activity"/>
    <property type="evidence" value="ECO:0007669"/>
    <property type="project" value="UniProtKB-EC"/>
</dbReference>
<dbReference type="AlphaFoldDB" id="A0AAU7AY71"/>
<dbReference type="SUPFAM" id="SSF51735">
    <property type="entry name" value="NAD(P)-binding Rossmann-fold domains"/>
    <property type="match status" value="1"/>
</dbReference>
<evidence type="ECO:0000259" key="5">
    <source>
        <dbReference type="Pfam" id="PF02737"/>
    </source>
</evidence>
<dbReference type="InterPro" id="IPR008927">
    <property type="entry name" value="6-PGluconate_DH-like_C_sf"/>
</dbReference>
<dbReference type="EC" id="5.3.3.8" evidence="6"/>
<dbReference type="SUPFAM" id="SSF48179">
    <property type="entry name" value="6-phosphogluconate dehydrogenase C-terminal domain-like"/>
    <property type="match status" value="2"/>
</dbReference>
<accession>A0AAU7AY71</accession>
<evidence type="ECO:0000256" key="1">
    <source>
        <dbReference type="ARBA" id="ARBA00005086"/>
    </source>
</evidence>
<dbReference type="InterPro" id="IPR013328">
    <property type="entry name" value="6PGD_dom2"/>
</dbReference>
<dbReference type="GO" id="GO:0006635">
    <property type="term" value="P:fatty acid beta-oxidation"/>
    <property type="evidence" value="ECO:0007669"/>
    <property type="project" value="TreeGrafter"/>
</dbReference>
<dbReference type="PANTHER" id="PTHR48075">
    <property type="entry name" value="3-HYDROXYACYL-COA DEHYDROGENASE FAMILY PROTEIN"/>
    <property type="match status" value="1"/>
</dbReference>
<keyword evidence="3" id="KW-0560">Oxidoreductase</keyword>
<evidence type="ECO:0000259" key="4">
    <source>
        <dbReference type="Pfam" id="PF00725"/>
    </source>
</evidence>
<evidence type="ECO:0000256" key="2">
    <source>
        <dbReference type="ARBA" id="ARBA00009463"/>
    </source>
</evidence>
<dbReference type="Pfam" id="PF02737">
    <property type="entry name" value="3HCDH_N"/>
    <property type="match status" value="1"/>
</dbReference>
<sequence>MTVAAPKVLGVVGAGTMGAGIAQLGAQAGMRVLLHDPDGAALGRGIDGARAGIAKLASKGRFDGDPDAAGALLEPAAALEDLAPCELIVEAAPERLELKLDLFAKLSAIAPTAVLASNTSSIPITAIARGAADPGLVVGLHFFNPPPLMKLVELIAAVQSTRAALDLARAAGEAMGKRVIDASDGPGFLVNRCNRPFGGEALRLVQDGVADIATIDAIVRGAGFRMGPFELQDLVGIDVGFTVQQSFYELSFGEPRWRPSPLSARLVAAGHLGRKTGQGWYAYDDSGRRTDGPAADAVPSPSPTGGARGLIVIAGDLMVAHELRDLATDAGWDVAEPGDADGEVPWLAIDCGHDPEAEPIQGAPQAILVADGSLTQLDQGGGCVGFHALPPLAAGGTVELTRGTYTTNVAAERMATFLSSLDLQPHWVGDAPGLVLGRIVCQLVNEAAFALQEGVTDDPQDIDDGLQLGLNHPHGAFAWGDAIGLDHVLMVLDALRAELGEERYRAAPLLRRMVAEGRIGIATGEGFHRYED</sequence>